<evidence type="ECO:0000313" key="5">
    <source>
        <dbReference type="EMBL" id="OQD75469.1"/>
    </source>
</evidence>
<dbReference type="OrthoDB" id="341259at2759"/>
<dbReference type="PROSITE" id="PS50088">
    <property type="entry name" value="ANK_REPEAT"/>
    <property type="match status" value="2"/>
</dbReference>
<dbReference type="PANTHER" id="PTHR24189">
    <property type="entry name" value="MYOTROPHIN"/>
    <property type="match status" value="1"/>
</dbReference>
<feature type="domain" description="Single-strand DNA deaminase toxin A-like C-terminal" evidence="4">
    <location>
        <begin position="288"/>
        <end position="347"/>
    </location>
</feature>
<reference evidence="6" key="1">
    <citation type="journal article" date="2017" name="Nat. Microbiol.">
        <title>Global analysis of biosynthetic gene clusters reveals vast potential of secondary metabolite production in Penicillium species.</title>
        <authorList>
            <person name="Nielsen J.C."/>
            <person name="Grijseels S."/>
            <person name="Prigent S."/>
            <person name="Ji B."/>
            <person name="Dainat J."/>
            <person name="Nielsen K.F."/>
            <person name="Frisvad J.C."/>
            <person name="Workman M."/>
            <person name="Nielsen J."/>
        </authorList>
    </citation>
    <scope>NUCLEOTIDE SEQUENCE [LARGE SCALE GENOMIC DNA]</scope>
    <source>
        <strain evidence="6">IBT 11843</strain>
    </source>
</reference>
<dbReference type="Gene3D" id="1.25.40.20">
    <property type="entry name" value="Ankyrin repeat-containing domain"/>
    <property type="match status" value="1"/>
</dbReference>
<dbReference type="InterPro" id="IPR057517">
    <property type="entry name" value="SsdA-like_C"/>
</dbReference>
<dbReference type="Proteomes" id="UP000191522">
    <property type="component" value="Unassembled WGS sequence"/>
</dbReference>
<evidence type="ECO:0000259" key="4">
    <source>
        <dbReference type="Pfam" id="PF24120"/>
    </source>
</evidence>
<dbReference type="Pfam" id="PF24120">
    <property type="entry name" value="SsdA_C"/>
    <property type="match status" value="1"/>
</dbReference>
<proteinExistence type="predicted"/>
<dbReference type="EMBL" id="MDYL01000007">
    <property type="protein sequence ID" value="OQD75469.1"/>
    <property type="molecule type" value="Genomic_DNA"/>
</dbReference>
<protein>
    <recommendedName>
        <fullName evidence="4">Single-strand DNA deaminase toxin A-like C-terminal domain-containing protein</fullName>
    </recommendedName>
</protein>
<organism evidence="5 6">
    <name type="scientific">Penicillium decumbens</name>
    <dbReference type="NCBI Taxonomy" id="69771"/>
    <lineage>
        <taxon>Eukaryota</taxon>
        <taxon>Fungi</taxon>
        <taxon>Dikarya</taxon>
        <taxon>Ascomycota</taxon>
        <taxon>Pezizomycotina</taxon>
        <taxon>Eurotiomycetes</taxon>
        <taxon>Eurotiomycetidae</taxon>
        <taxon>Eurotiales</taxon>
        <taxon>Aspergillaceae</taxon>
        <taxon>Penicillium</taxon>
    </lineage>
</organism>
<evidence type="ECO:0000256" key="1">
    <source>
        <dbReference type="ARBA" id="ARBA00022737"/>
    </source>
</evidence>
<dbReference type="STRING" id="69771.A0A1V6PEG4"/>
<dbReference type="AlphaFoldDB" id="A0A1V6PEG4"/>
<evidence type="ECO:0000256" key="3">
    <source>
        <dbReference type="PROSITE-ProRule" id="PRU00023"/>
    </source>
</evidence>
<sequence>MNDQGEVAYEIDKRRRRYTNICASHASDSEDDDEVDRLAIELAQKAVVAARSEENYTSIEEDEDSMELVIVHLENDTELFEQERMIEPINHFLSGDVRAVQKYLETSSDARLFVQGRYPDGQTNLIVAAIDQSSAMVALLIEHGAQINAVNNSGRTALMEAALFDRADNVKVLLELGADKKFRDNENRPAIDFAQNDYKKRRERDARAYLYNIDDTPKIDTDREEIVRLLGGENWKSKNVFGRPPTLLLPTSYSSKRSPIQNSLVPITSDCKMVARLERGGKFPPIGAMSGWFTDSVQSIRVDGRQWMDDVFYISKGVGHYLPYHWEDQCQDKKGHYNACHAEKQLIAYFIDRHVFLARDGLPNLKLEEEIKLKEGELQELYSSTEAGRQVTSLRKTKKEMEHGLVDGNGKVERHNAHWALDWQLKSVETPLNRLIASPQARPFLELESRLEVLNKRLRRHTDLIDMAITPPPASLTEAVILISSPPCRDCIMFKDKVNEFFGLSTQFFAAV</sequence>
<dbReference type="Pfam" id="PF12796">
    <property type="entry name" value="Ank_2"/>
    <property type="match status" value="1"/>
</dbReference>
<accession>A0A1V6PEG4</accession>
<evidence type="ECO:0000256" key="2">
    <source>
        <dbReference type="ARBA" id="ARBA00023043"/>
    </source>
</evidence>
<dbReference type="InterPro" id="IPR050745">
    <property type="entry name" value="Multifunctional_regulatory"/>
</dbReference>
<dbReference type="InterPro" id="IPR002110">
    <property type="entry name" value="Ankyrin_rpt"/>
</dbReference>
<keyword evidence="2 3" id="KW-0040">ANK repeat</keyword>
<dbReference type="OMA" id="RDHYKNR"/>
<dbReference type="InterPro" id="IPR036770">
    <property type="entry name" value="Ankyrin_rpt-contain_sf"/>
</dbReference>
<feature type="repeat" description="ANK" evidence="3">
    <location>
        <begin position="120"/>
        <end position="152"/>
    </location>
</feature>
<keyword evidence="1" id="KW-0677">Repeat</keyword>
<dbReference type="SUPFAM" id="SSF48403">
    <property type="entry name" value="Ankyrin repeat"/>
    <property type="match status" value="1"/>
</dbReference>
<feature type="repeat" description="ANK" evidence="3">
    <location>
        <begin position="153"/>
        <end position="185"/>
    </location>
</feature>
<gene>
    <name evidence="5" type="ORF">PENDEC_c007G00116</name>
</gene>
<comment type="caution">
    <text evidence="5">The sequence shown here is derived from an EMBL/GenBank/DDBJ whole genome shotgun (WGS) entry which is preliminary data.</text>
</comment>
<name>A0A1V6PEG4_PENDC</name>
<evidence type="ECO:0000313" key="6">
    <source>
        <dbReference type="Proteomes" id="UP000191522"/>
    </source>
</evidence>
<dbReference type="PANTHER" id="PTHR24189:SF50">
    <property type="entry name" value="ANKYRIN REPEAT AND SOCS BOX PROTEIN 2"/>
    <property type="match status" value="1"/>
</dbReference>
<dbReference type="SMART" id="SM00248">
    <property type="entry name" value="ANK"/>
    <property type="match status" value="2"/>
</dbReference>
<keyword evidence="6" id="KW-1185">Reference proteome</keyword>
<dbReference type="PROSITE" id="PS50297">
    <property type="entry name" value="ANK_REP_REGION"/>
    <property type="match status" value="2"/>
</dbReference>